<comment type="caution">
    <text evidence="2">The sequence shown here is derived from an EMBL/GenBank/DDBJ whole genome shotgun (WGS) entry which is preliminary data.</text>
</comment>
<evidence type="ECO:0000256" key="1">
    <source>
        <dbReference type="SAM" id="MobiDB-lite"/>
    </source>
</evidence>
<evidence type="ECO:0000313" key="3">
    <source>
        <dbReference type="Proteomes" id="UP000191094"/>
    </source>
</evidence>
<dbReference type="EMBL" id="MUYT01000006">
    <property type="protein sequence ID" value="OOS20989.1"/>
    <property type="molecule type" value="Genomic_DNA"/>
</dbReference>
<dbReference type="Proteomes" id="UP000191094">
    <property type="component" value="Unassembled WGS sequence"/>
</dbReference>
<gene>
    <name evidence="2" type="ORF">B0682_05230</name>
</gene>
<accession>A0A1T0CFC6</accession>
<evidence type="ECO:0000313" key="2">
    <source>
        <dbReference type="EMBL" id="OOS20989.1"/>
    </source>
</evidence>
<name>A0A1T0CFC6_9GAMM</name>
<organism evidence="2 3">
    <name type="scientific">Lwoffella lincolnii</name>
    <dbReference type="NCBI Taxonomy" id="90241"/>
    <lineage>
        <taxon>Bacteria</taxon>
        <taxon>Pseudomonadati</taxon>
        <taxon>Pseudomonadota</taxon>
        <taxon>Gammaproteobacteria</taxon>
        <taxon>Moraxellales</taxon>
        <taxon>Moraxellaceae</taxon>
        <taxon>Lwoffella</taxon>
    </lineage>
</organism>
<feature type="compositionally biased region" description="Polar residues" evidence="1">
    <location>
        <begin position="7"/>
        <end position="23"/>
    </location>
</feature>
<protein>
    <submittedName>
        <fullName evidence="2">Uncharacterized protein</fullName>
    </submittedName>
</protein>
<feature type="region of interest" description="Disordered" evidence="1">
    <location>
        <begin position="1"/>
        <end position="32"/>
    </location>
</feature>
<proteinExistence type="predicted"/>
<sequence length="199" mass="21796">MGLGGCQQKSSEQVVADTSANSTDTDKSVDKVKLKNTQNNAITQSTTINYDTPSWGGGDVKRIALSDTDAIFSVLGKPKDIDENSLDFDSSPATKYRHMANDEPYLDIVDSANYFEIDWYYANPNDSDSEKKTSISHAKKAYLLARHVMGDQGGNLVKQMLSGQTIKDKDVSGVKVALAKCQFYSCMLVLDKRNSSSSK</sequence>
<dbReference type="STRING" id="90241.B0682_05230"/>
<keyword evidence="3" id="KW-1185">Reference proteome</keyword>
<reference evidence="2 3" key="1">
    <citation type="submission" date="2017-02" db="EMBL/GenBank/DDBJ databases">
        <title>Draft genome sequence of Moraxella lincolnii CCUG 9405T type strain.</title>
        <authorList>
            <person name="Salva-Serra F."/>
            <person name="Engstrom-Jakobsson H."/>
            <person name="Thorell K."/>
            <person name="Jaen-Luchoro D."/>
            <person name="Gonzales-Siles L."/>
            <person name="Karlsson R."/>
            <person name="Yazdan S."/>
            <person name="Boulund F."/>
            <person name="Johnning A."/>
            <person name="Engstrand L."/>
            <person name="Kristiansson E."/>
            <person name="Moore E."/>
        </authorList>
    </citation>
    <scope>NUCLEOTIDE SEQUENCE [LARGE SCALE GENOMIC DNA]</scope>
    <source>
        <strain evidence="2 3">CCUG 9405</strain>
    </source>
</reference>
<dbReference type="AlphaFoldDB" id="A0A1T0CFC6"/>